<comment type="caution">
    <text evidence="2">The sequence shown here is derived from an EMBL/GenBank/DDBJ whole genome shotgun (WGS) entry which is preliminary data.</text>
</comment>
<protein>
    <submittedName>
        <fullName evidence="2">Uncharacterized protein</fullName>
    </submittedName>
</protein>
<organism evidence="2 3">
    <name type="scientific">Bacillus mesophilus</name>
    <dbReference type="NCBI Taxonomy" id="1808955"/>
    <lineage>
        <taxon>Bacteria</taxon>
        <taxon>Bacillati</taxon>
        <taxon>Bacillota</taxon>
        <taxon>Bacilli</taxon>
        <taxon>Bacillales</taxon>
        <taxon>Bacillaceae</taxon>
        <taxon>Bacillus</taxon>
    </lineage>
</organism>
<name>A0A6M0Q2Z8_9BACI</name>
<dbReference type="Proteomes" id="UP000481043">
    <property type="component" value="Unassembled WGS sequence"/>
</dbReference>
<reference evidence="2 3" key="1">
    <citation type="submission" date="2020-02" db="EMBL/GenBank/DDBJ databases">
        <title>Bacillus aquiflavi sp. nov., isolated from yellow water of strong flavor Chinese baijiu in Yibin region of China.</title>
        <authorList>
            <person name="Xie J."/>
        </authorList>
    </citation>
    <scope>NUCLEOTIDE SEQUENCE [LARGE SCALE GENOMIC DNA]</scope>
    <source>
        <strain evidence="2 3">SA4</strain>
    </source>
</reference>
<evidence type="ECO:0000313" key="3">
    <source>
        <dbReference type="Proteomes" id="UP000481043"/>
    </source>
</evidence>
<feature type="region of interest" description="Disordered" evidence="1">
    <location>
        <begin position="1"/>
        <end position="26"/>
    </location>
</feature>
<accession>A0A6M0Q2Z8</accession>
<dbReference type="AlphaFoldDB" id="A0A6M0Q2Z8"/>
<dbReference type="EMBL" id="JAAIWM010000001">
    <property type="protein sequence ID" value="NEY70582.1"/>
    <property type="molecule type" value="Genomic_DNA"/>
</dbReference>
<gene>
    <name evidence="2" type="ORF">G4D63_02405</name>
</gene>
<proteinExistence type="predicted"/>
<dbReference type="RefSeq" id="WP_163177317.1">
    <property type="nucleotide sequence ID" value="NZ_JAAIWM010000001.1"/>
</dbReference>
<feature type="compositionally biased region" description="Polar residues" evidence="1">
    <location>
        <begin position="9"/>
        <end position="26"/>
    </location>
</feature>
<sequence>MSHHHVTCRSCQSKLQQHSPVHSTNRLQSLNGQSCRCQHNNRLLSGNHRSIGHKCNLQRTGLRNHLGVPRLTPLRRRNQHLVEDHVHHHSLGRRSSNTTINFFL</sequence>
<keyword evidence="3" id="KW-1185">Reference proteome</keyword>
<evidence type="ECO:0000313" key="2">
    <source>
        <dbReference type="EMBL" id="NEY70582.1"/>
    </source>
</evidence>
<evidence type="ECO:0000256" key="1">
    <source>
        <dbReference type="SAM" id="MobiDB-lite"/>
    </source>
</evidence>